<dbReference type="Gene3D" id="3.20.20.70">
    <property type="entry name" value="Aldolase class I"/>
    <property type="match status" value="1"/>
</dbReference>
<gene>
    <name evidence="1" type="ORF">MuYL_3246</name>
</gene>
<organism evidence="1 2">
    <name type="scientific">Mucilaginibacter xinganensis</name>
    <dbReference type="NCBI Taxonomy" id="1234841"/>
    <lineage>
        <taxon>Bacteria</taxon>
        <taxon>Pseudomonadati</taxon>
        <taxon>Bacteroidota</taxon>
        <taxon>Sphingobacteriia</taxon>
        <taxon>Sphingobacteriales</taxon>
        <taxon>Sphingobacteriaceae</taxon>
        <taxon>Mucilaginibacter</taxon>
    </lineage>
</organism>
<protein>
    <recommendedName>
        <fullName evidence="3">Hyaluronidase</fullName>
    </recommendedName>
</protein>
<dbReference type="Proteomes" id="UP000215002">
    <property type="component" value="Chromosome"/>
</dbReference>
<dbReference type="AlphaFoldDB" id="A0A223NZX6"/>
<dbReference type="SUPFAM" id="SSF51445">
    <property type="entry name" value="(Trans)glycosidases"/>
    <property type="match status" value="1"/>
</dbReference>
<dbReference type="InterPro" id="IPR017853">
    <property type="entry name" value="GH"/>
</dbReference>
<evidence type="ECO:0008006" key="3">
    <source>
        <dbReference type="Google" id="ProtNLM"/>
    </source>
</evidence>
<dbReference type="InterPro" id="IPR013785">
    <property type="entry name" value="Aldolase_TIM"/>
</dbReference>
<accession>A0A223NZX6</accession>
<evidence type="ECO:0000313" key="1">
    <source>
        <dbReference type="EMBL" id="ASU35131.1"/>
    </source>
</evidence>
<keyword evidence="2" id="KW-1185">Reference proteome</keyword>
<dbReference type="KEGG" id="muc:MuYL_3246"/>
<evidence type="ECO:0000313" key="2">
    <source>
        <dbReference type="Proteomes" id="UP000215002"/>
    </source>
</evidence>
<sequence>MAKTLRPNVKWGYYAVPFSRYYNRSKLGDDLSKIEPLLKECDVFFPSFYQNYKDGSIGRDDNEKFAFENLNAILPVAQRMHKPVLPFVWYRYHVSNRNIGLQLIPSDEFEKYLNSILSVNYNGKKVSGLVCWSVDSYYFKKKSKPLLDEMSVTGGQDFDSYHDALVTKYTSGMLRLMKRKNQ</sequence>
<dbReference type="EMBL" id="CP022743">
    <property type="protein sequence ID" value="ASU35131.1"/>
    <property type="molecule type" value="Genomic_DNA"/>
</dbReference>
<name>A0A223NZX6_9SPHI</name>
<reference evidence="1 2" key="1">
    <citation type="submission" date="2017-08" db="EMBL/GenBank/DDBJ databases">
        <title>Complete genome sequence of Mucilaginibacter sp. strain BJC16-A31.</title>
        <authorList>
            <consortium name="Henan University of Science and Technology"/>
            <person name="You X."/>
        </authorList>
    </citation>
    <scope>NUCLEOTIDE SEQUENCE [LARGE SCALE GENOMIC DNA]</scope>
    <source>
        <strain evidence="1 2">BJC16-A31</strain>
    </source>
</reference>
<proteinExistence type="predicted"/>